<reference evidence="2" key="1">
    <citation type="journal article" date="2014" name="Int. J. Syst. Evol. Microbiol.">
        <title>Complete genome sequence of Corynebacterium casei LMG S-19264T (=DSM 44701T), isolated from a smear-ripened cheese.</title>
        <authorList>
            <consortium name="US DOE Joint Genome Institute (JGI-PGF)"/>
            <person name="Walter F."/>
            <person name="Albersmeier A."/>
            <person name="Kalinowski J."/>
            <person name="Ruckert C."/>
        </authorList>
    </citation>
    <scope>NUCLEOTIDE SEQUENCE</scope>
    <source>
        <strain evidence="2">KCTC 12988</strain>
    </source>
</reference>
<dbReference type="Proteomes" id="UP000644507">
    <property type="component" value="Unassembled WGS sequence"/>
</dbReference>
<evidence type="ECO:0000256" key="1">
    <source>
        <dbReference type="SAM" id="MobiDB-lite"/>
    </source>
</evidence>
<dbReference type="EMBL" id="BMXI01000018">
    <property type="protein sequence ID" value="GHC64640.1"/>
    <property type="molecule type" value="Genomic_DNA"/>
</dbReference>
<dbReference type="RefSeq" id="WP_229809580.1">
    <property type="nucleotide sequence ID" value="NZ_BMXI01000018.1"/>
</dbReference>
<name>A0A918WP76_9BACT</name>
<dbReference type="AlphaFoldDB" id="A0A918WP76"/>
<proteinExistence type="predicted"/>
<reference evidence="2" key="2">
    <citation type="submission" date="2020-09" db="EMBL/GenBank/DDBJ databases">
        <authorList>
            <person name="Sun Q."/>
            <person name="Kim S."/>
        </authorList>
    </citation>
    <scope>NUCLEOTIDE SEQUENCE</scope>
    <source>
        <strain evidence="2">KCTC 12988</strain>
    </source>
</reference>
<accession>A0A918WP76</accession>
<gene>
    <name evidence="2" type="ORF">GCM10007100_35330</name>
</gene>
<dbReference type="InterPro" id="IPR043740">
    <property type="entry name" value="DUF5685"/>
</dbReference>
<feature type="compositionally biased region" description="Polar residues" evidence="1">
    <location>
        <begin position="256"/>
        <end position="270"/>
    </location>
</feature>
<evidence type="ECO:0000313" key="2">
    <source>
        <dbReference type="EMBL" id="GHC64640.1"/>
    </source>
</evidence>
<dbReference type="Pfam" id="PF18937">
    <property type="entry name" value="DUF5685"/>
    <property type="match status" value="1"/>
</dbReference>
<protein>
    <submittedName>
        <fullName evidence="2">Uncharacterized protein</fullName>
    </submittedName>
</protein>
<keyword evidence="3" id="KW-1185">Reference proteome</keyword>
<evidence type="ECO:0000313" key="3">
    <source>
        <dbReference type="Proteomes" id="UP000644507"/>
    </source>
</evidence>
<sequence length="343" mass="38044">MFGFLQAPAAPCCGRTPDLWRGQFCGLATRMHHDFGSWSRFLINRDSTFLALAGFSDQEHPPRLSTCCNPLAKPKLIYDTGRHVEYAADITLCALGIKLRDDACDETWPRRLLAKIGERTLAPAVDKAVARLNTTGFPTATVAETILSQHEVEQSQPDALGAANPTAQAYGTIFEQHPGANSLQWRNIGTSLGKLIYWDDAWRDWTSDLRRKRFNPLSHTPAPELREMMAHEFQDFQNQIEALPDIPQKATLLQVATQTGSQIPQVNETPEQAEKKRRRREKRESEGRKWHDWCDCCYCDCTSCSSSARCCGGSSGKADACFDCGPGDSGCIDCCPCDGCSCS</sequence>
<organism evidence="2 3">
    <name type="scientific">Roseibacillus persicicus</name>
    <dbReference type="NCBI Taxonomy" id="454148"/>
    <lineage>
        <taxon>Bacteria</taxon>
        <taxon>Pseudomonadati</taxon>
        <taxon>Verrucomicrobiota</taxon>
        <taxon>Verrucomicrobiia</taxon>
        <taxon>Verrucomicrobiales</taxon>
        <taxon>Verrucomicrobiaceae</taxon>
        <taxon>Roseibacillus</taxon>
    </lineage>
</organism>
<feature type="region of interest" description="Disordered" evidence="1">
    <location>
        <begin position="256"/>
        <end position="282"/>
    </location>
</feature>
<comment type="caution">
    <text evidence="2">The sequence shown here is derived from an EMBL/GenBank/DDBJ whole genome shotgun (WGS) entry which is preliminary data.</text>
</comment>